<organism evidence="2 3">
    <name type="scientific">Delftia acidovorans</name>
    <name type="common">Pseudomonas acidovorans</name>
    <name type="synonym">Comamonas acidovorans</name>
    <dbReference type="NCBI Taxonomy" id="80866"/>
    <lineage>
        <taxon>Bacteria</taxon>
        <taxon>Pseudomonadati</taxon>
        <taxon>Pseudomonadota</taxon>
        <taxon>Betaproteobacteria</taxon>
        <taxon>Burkholderiales</taxon>
        <taxon>Comamonadaceae</taxon>
        <taxon>Delftia</taxon>
    </lineage>
</organism>
<comment type="caution">
    <text evidence="2">The sequence shown here is derived from an EMBL/GenBank/DDBJ whole genome shotgun (WGS) entry which is preliminary data.</text>
</comment>
<feature type="domain" description="4Fe4S-binding SPASM" evidence="1">
    <location>
        <begin position="29"/>
        <end position="93"/>
    </location>
</feature>
<dbReference type="Pfam" id="PF13186">
    <property type="entry name" value="SPASM"/>
    <property type="match status" value="1"/>
</dbReference>
<dbReference type="EMBL" id="JAWWMZ010000012">
    <property type="protein sequence ID" value="MDX4956654.1"/>
    <property type="molecule type" value="Genomic_DNA"/>
</dbReference>
<dbReference type="RefSeq" id="WP_319076177.1">
    <property type="nucleotide sequence ID" value="NZ_JAWWMZ010000012.1"/>
</dbReference>
<name>A0AAJ2V978_DELAC</name>
<dbReference type="AlphaFoldDB" id="A0AAJ2V978"/>
<evidence type="ECO:0000313" key="3">
    <source>
        <dbReference type="Proteomes" id="UP001287445"/>
    </source>
</evidence>
<sequence length="142" mass="16499">MLSIEDLKKLHDEAKAVAVDRSTADPAECIFIHRTAVIMADGEVVTCANMYAENVGHLKKDVNFSSLWNNERMQSVRGTLNTEKEWEQCKKCWFREIRYAEQRNIWANFGGERTQASLAKKVEYQPIAWDFIKEQGERNKNE</sequence>
<dbReference type="Gene3D" id="3.20.20.70">
    <property type="entry name" value="Aldolase class I"/>
    <property type="match status" value="1"/>
</dbReference>
<accession>A0AAJ2V978</accession>
<dbReference type="NCBIfam" id="TIGR04085">
    <property type="entry name" value="rSAM_more_4Fe4S"/>
    <property type="match status" value="1"/>
</dbReference>
<evidence type="ECO:0000259" key="1">
    <source>
        <dbReference type="Pfam" id="PF13186"/>
    </source>
</evidence>
<dbReference type="SUPFAM" id="SSF102114">
    <property type="entry name" value="Radical SAM enzymes"/>
    <property type="match status" value="1"/>
</dbReference>
<dbReference type="InterPro" id="IPR013785">
    <property type="entry name" value="Aldolase_TIM"/>
</dbReference>
<dbReference type="Proteomes" id="UP001287445">
    <property type="component" value="Unassembled WGS sequence"/>
</dbReference>
<gene>
    <name evidence="2" type="ORF">SGN30_24860</name>
</gene>
<evidence type="ECO:0000313" key="2">
    <source>
        <dbReference type="EMBL" id="MDX4956654.1"/>
    </source>
</evidence>
<dbReference type="CDD" id="cd21109">
    <property type="entry name" value="SPASM"/>
    <property type="match status" value="1"/>
</dbReference>
<dbReference type="InterPro" id="IPR058240">
    <property type="entry name" value="rSAM_sf"/>
</dbReference>
<dbReference type="InterPro" id="IPR023885">
    <property type="entry name" value="4Fe4S-binding_SPASM_dom"/>
</dbReference>
<protein>
    <submittedName>
        <fullName evidence="2">SPASM domain-containing protein</fullName>
    </submittedName>
</protein>
<proteinExistence type="predicted"/>
<reference evidence="2" key="1">
    <citation type="submission" date="2023-11" db="EMBL/GenBank/DDBJ databases">
        <title>Identification and selenium tolerance of Delftia acidovorans R3-25.</title>
        <authorList>
            <person name="Zhang S."/>
            <person name="Liu Y."/>
            <person name="Guo Y."/>
        </authorList>
    </citation>
    <scope>NUCLEOTIDE SEQUENCE</scope>
    <source>
        <strain evidence="2">R3-25</strain>
    </source>
</reference>